<protein>
    <recommendedName>
        <fullName evidence="1">DUF5683 domain-containing protein</fullName>
    </recommendedName>
</protein>
<sequence length="311" mass="35251">MRYLLIIFAMASYLGANDLYNLDSRFLPVLSTNFFLLDQDSLPVAPEIVESEDSLAVYPARPMLYSLILPGVGQWYNKSPAWKIGLFAGIEATSIFSGLQWRKKAEDIRLKYEIFADQNWDLETWVSNTLNTPLGNYADVHIDGTHKLILVLSGSLAEQYGNYVSSDSLENNAHWVYSDEVNVLRDRDFYENIGKYDQFVGGWIDCYDPSGVQLWFEVGKDVGDSTEIIISTPNKEDYVDQRASSNDYLNIAKFAVSAIMFNHVISALEAVWSSQTRNRPKKEKKIQTNLGLLYNQHSKYGVGGIAVSLHW</sequence>
<gene>
    <name evidence="2" type="ORF">METZ01_LOCUS39698</name>
</gene>
<dbReference type="EMBL" id="UINC01001703">
    <property type="protein sequence ID" value="SUZ86844.1"/>
    <property type="molecule type" value="Genomic_DNA"/>
</dbReference>
<dbReference type="AlphaFoldDB" id="A0A381R6K3"/>
<accession>A0A381R6K3</accession>
<name>A0A381R6K3_9ZZZZ</name>
<reference evidence="2" key="1">
    <citation type="submission" date="2018-05" db="EMBL/GenBank/DDBJ databases">
        <authorList>
            <person name="Lanie J.A."/>
            <person name="Ng W.-L."/>
            <person name="Kazmierczak K.M."/>
            <person name="Andrzejewski T.M."/>
            <person name="Davidsen T.M."/>
            <person name="Wayne K.J."/>
            <person name="Tettelin H."/>
            <person name="Glass J.I."/>
            <person name="Rusch D."/>
            <person name="Podicherti R."/>
            <person name="Tsui H.-C.T."/>
            <person name="Winkler M.E."/>
        </authorList>
    </citation>
    <scope>NUCLEOTIDE SEQUENCE</scope>
</reference>
<dbReference type="Pfam" id="PF18935">
    <property type="entry name" value="DUF5683"/>
    <property type="match status" value="1"/>
</dbReference>
<proteinExistence type="predicted"/>
<organism evidence="2">
    <name type="scientific">marine metagenome</name>
    <dbReference type="NCBI Taxonomy" id="408172"/>
    <lineage>
        <taxon>unclassified sequences</taxon>
        <taxon>metagenomes</taxon>
        <taxon>ecological metagenomes</taxon>
    </lineage>
</organism>
<feature type="domain" description="DUF5683" evidence="1">
    <location>
        <begin position="59"/>
        <end position="118"/>
    </location>
</feature>
<evidence type="ECO:0000313" key="2">
    <source>
        <dbReference type="EMBL" id="SUZ86844.1"/>
    </source>
</evidence>
<dbReference type="InterPro" id="IPR043738">
    <property type="entry name" value="DUF5683"/>
</dbReference>
<evidence type="ECO:0000259" key="1">
    <source>
        <dbReference type="Pfam" id="PF18935"/>
    </source>
</evidence>